<sequence>MSGTTSNSQWPWTVGRGRCNSARSEIGEYRENGAKQGRGGQHASQVGTACEPHAVGRNETNEAKAT</sequence>
<gene>
    <name evidence="2" type="ORF">WQE_41614</name>
</gene>
<comment type="caution">
    <text evidence="2">The sequence shown here is derived from an EMBL/GenBank/DDBJ whole genome shotgun (WGS) entry which is preliminary data.</text>
</comment>
<dbReference type="Proteomes" id="UP000004980">
    <property type="component" value="Unassembled WGS sequence"/>
</dbReference>
<organism evidence="2 3">
    <name type="scientific">Paraburkholderia hospita</name>
    <dbReference type="NCBI Taxonomy" id="169430"/>
    <lineage>
        <taxon>Bacteria</taxon>
        <taxon>Pseudomonadati</taxon>
        <taxon>Pseudomonadota</taxon>
        <taxon>Betaproteobacteria</taxon>
        <taxon>Burkholderiales</taxon>
        <taxon>Burkholderiaceae</taxon>
        <taxon>Paraburkholderia</taxon>
    </lineage>
</organism>
<reference evidence="2 3" key="1">
    <citation type="journal article" date="2012" name="J. Bacteriol.">
        <title>Draft Genome Sequence of the Soil Bacterium Burkholderia terrae Strain BS001, Which Interacts with Fungal Surface Structures.</title>
        <authorList>
            <person name="Nazir R."/>
            <person name="Hansen M.A."/>
            <person name="Sorensen S."/>
            <person name="van Elsas J.D."/>
        </authorList>
    </citation>
    <scope>NUCLEOTIDE SEQUENCE [LARGE SCALE GENOMIC DNA]</scope>
    <source>
        <strain evidence="2 3">BS001</strain>
    </source>
</reference>
<name>A0ABP2PBP4_9BURK</name>
<dbReference type="EMBL" id="AKAU01000257">
    <property type="protein sequence ID" value="EIM94910.1"/>
    <property type="molecule type" value="Genomic_DNA"/>
</dbReference>
<accession>A0ABP2PBP4</accession>
<evidence type="ECO:0000313" key="2">
    <source>
        <dbReference type="EMBL" id="EIM94910.1"/>
    </source>
</evidence>
<feature type="region of interest" description="Disordered" evidence="1">
    <location>
        <begin position="1"/>
        <end position="66"/>
    </location>
</feature>
<evidence type="ECO:0000256" key="1">
    <source>
        <dbReference type="SAM" id="MobiDB-lite"/>
    </source>
</evidence>
<proteinExistence type="predicted"/>
<keyword evidence="3" id="KW-1185">Reference proteome</keyword>
<feature type="compositionally biased region" description="Basic and acidic residues" evidence="1">
    <location>
        <begin position="54"/>
        <end position="66"/>
    </location>
</feature>
<feature type="compositionally biased region" description="Polar residues" evidence="1">
    <location>
        <begin position="1"/>
        <end position="11"/>
    </location>
</feature>
<protein>
    <submittedName>
        <fullName evidence="2">Uncharacterized protein</fullName>
    </submittedName>
</protein>
<evidence type="ECO:0000313" key="3">
    <source>
        <dbReference type="Proteomes" id="UP000004980"/>
    </source>
</evidence>